<dbReference type="Proteomes" id="UP000185161">
    <property type="component" value="Chromosome"/>
</dbReference>
<dbReference type="AlphaFoldDB" id="A0A1L6JBZ4"/>
<protein>
    <recommendedName>
        <fullName evidence="2">HTH cro/C1-type domain-containing protein</fullName>
    </recommendedName>
</protein>
<dbReference type="Gene3D" id="1.10.260.40">
    <property type="entry name" value="lambda repressor-like DNA-binding domains"/>
    <property type="match status" value="1"/>
</dbReference>
<dbReference type="InterPro" id="IPR001387">
    <property type="entry name" value="Cro/C1-type_HTH"/>
</dbReference>
<feature type="region of interest" description="Disordered" evidence="1">
    <location>
        <begin position="58"/>
        <end position="81"/>
    </location>
</feature>
<dbReference type="GeneID" id="44133625"/>
<dbReference type="CDD" id="cd00093">
    <property type="entry name" value="HTH_XRE"/>
    <property type="match status" value="1"/>
</dbReference>
<feature type="domain" description="HTH cro/C1-type" evidence="2">
    <location>
        <begin position="7"/>
        <end position="60"/>
    </location>
</feature>
<proteinExistence type="predicted"/>
<accession>A0A1L6JBZ4</accession>
<dbReference type="KEGG" id="skr:BRX40_13730"/>
<organism evidence="3 4">
    <name type="scientific">Sphingomonas koreensis</name>
    <dbReference type="NCBI Taxonomy" id="93064"/>
    <lineage>
        <taxon>Bacteria</taxon>
        <taxon>Pseudomonadati</taxon>
        <taxon>Pseudomonadota</taxon>
        <taxon>Alphaproteobacteria</taxon>
        <taxon>Sphingomonadales</taxon>
        <taxon>Sphingomonadaceae</taxon>
        <taxon>Sphingomonas</taxon>
    </lineage>
</organism>
<dbReference type="PROSITE" id="PS50943">
    <property type="entry name" value="HTH_CROC1"/>
    <property type="match status" value="1"/>
</dbReference>
<dbReference type="SUPFAM" id="SSF47413">
    <property type="entry name" value="lambda repressor-like DNA-binding domains"/>
    <property type="match status" value="1"/>
</dbReference>
<keyword evidence="4" id="KW-1185">Reference proteome</keyword>
<dbReference type="RefSeq" id="WP_075151985.1">
    <property type="nucleotide sequence ID" value="NZ_CP018820.1"/>
</dbReference>
<dbReference type="EMBL" id="CP018820">
    <property type="protein sequence ID" value="APR53347.1"/>
    <property type="molecule type" value="Genomic_DNA"/>
</dbReference>
<reference evidence="4" key="1">
    <citation type="submission" date="2016-12" db="EMBL/GenBank/DDBJ databases">
        <title>Whole genome sequencing of Sphingomonas sp. ABOJV.</title>
        <authorList>
            <person name="Conlan S."/>
            <person name="Thomas P.J."/>
            <person name="Mullikin J."/>
            <person name="Palmore T.N."/>
            <person name="Frank K.M."/>
            <person name="Segre J.A."/>
        </authorList>
    </citation>
    <scope>NUCLEOTIDE SEQUENCE [LARGE SCALE GENOMIC DNA]</scope>
    <source>
        <strain evidence="4">ABOJV</strain>
    </source>
</reference>
<gene>
    <name evidence="3" type="ORF">BRX40_13730</name>
</gene>
<evidence type="ECO:0000313" key="4">
    <source>
        <dbReference type="Proteomes" id="UP000185161"/>
    </source>
</evidence>
<dbReference type="InterPro" id="IPR010982">
    <property type="entry name" value="Lambda_DNA-bd_dom_sf"/>
</dbReference>
<name>A0A1L6JBZ4_9SPHN</name>
<evidence type="ECO:0000313" key="3">
    <source>
        <dbReference type="EMBL" id="APR53347.1"/>
    </source>
</evidence>
<evidence type="ECO:0000259" key="2">
    <source>
        <dbReference type="PROSITE" id="PS50943"/>
    </source>
</evidence>
<sequence length="226" mass="25371">MIIGERIEARLGELRMSQSELARRLGFRQSTINGLIKGDQRSTTKLPQLARELQTTPEYLTGESDDPAATSHSPPPMSSERRELLDCFDRLDRADQLALLQIARSMGGIPNRRRAFMLIPRASEEKVTADQPRPLLLNQIKVITPPRCKTGGVDAVQASEAAAQEAPKLKYQELELIECFYRLSRAEQIALLQVARSMAKNKPPAPCRPPVKPRGFGESREWGWWG</sequence>
<dbReference type="STRING" id="93064.BRX40_13730"/>
<dbReference type="Pfam" id="PF01381">
    <property type="entry name" value="HTH_3"/>
    <property type="match status" value="1"/>
</dbReference>
<dbReference type="SMART" id="SM00530">
    <property type="entry name" value="HTH_XRE"/>
    <property type="match status" value="1"/>
</dbReference>
<evidence type="ECO:0000256" key="1">
    <source>
        <dbReference type="SAM" id="MobiDB-lite"/>
    </source>
</evidence>
<dbReference type="GO" id="GO:0003677">
    <property type="term" value="F:DNA binding"/>
    <property type="evidence" value="ECO:0007669"/>
    <property type="project" value="InterPro"/>
</dbReference>